<keyword evidence="2" id="KW-1185">Reference proteome</keyword>
<evidence type="ECO:0000313" key="2">
    <source>
        <dbReference type="Proteomes" id="UP000518887"/>
    </source>
</evidence>
<sequence>MTKDELLIESLVIIQKQVKEELSAETGDDEISKEIREEYEDVLELLGYLVPKIKGIESLYQELEEDEFAFIMECLENYQDNFIIDGTNPQKLKEDEEKYSLLSDMMFELYDSDEEEEDEDS</sequence>
<dbReference type="EMBL" id="JACHFQ010000004">
    <property type="protein sequence ID" value="MBB5226070.1"/>
    <property type="molecule type" value="Genomic_DNA"/>
</dbReference>
<dbReference type="RefSeq" id="WP_184658995.1">
    <property type="nucleotide sequence ID" value="NZ_CP031518.1"/>
</dbReference>
<dbReference type="Proteomes" id="UP000518887">
    <property type="component" value="Unassembled WGS sequence"/>
</dbReference>
<proteinExistence type="predicted"/>
<protein>
    <submittedName>
        <fullName evidence="1">Uncharacterized protein</fullName>
    </submittedName>
</protein>
<comment type="caution">
    <text evidence="1">The sequence shown here is derived from an EMBL/GenBank/DDBJ whole genome shotgun (WGS) entry which is preliminary data.</text>
</comment>
<evidence type="ECO:0000313" key="1">
    <source>
        <dbReference type="EMBL" id="MBB5226070.1"/>
    </source>
</evidence>
<organism evidence="1 2">
    <name type="scientific">Treponema ruminis</name>
    <dbReference type="NCBI Taxonomy" id="744515"/>
    <lineage>
        <taxon>Bacteria</taxon>
        <taxon>Pseudomonadati</taxon>
        <taxon>Spirochaetota</taxon>
        <taxon>Spirochaetia</taxon>
        <taxon>Spirochaetales</taxon>
        <taxon>Treponemataceae</taxon>
        <taxon>Treponema</taxon>
    </lineage>
</organism>
<dbReference type="AlphaFoldDB" id="A0A7W8LM68"/>
<accession>A0A7W8LM68</accession>
<gene>
    <name evidence="1" type="ORF">HNP76_001438</name>
</gene>
<reference evidence="1 2" key="1">
    <citation type="submission" date="2020-08" db="EMBL/GenBank/DDBJ databases">
        <title>Genomic Encyclopedia of Type Strains, Phase IV (KMG-IV): sequencing the most valuable type-strain genomes for metagenomic binning, comparative biology and taxonomic classification.</title>
        <authorList>
            <person name="Goeker M."/>
        </authorList>
    </citation>
    <scope>NUCLEOTIDE SEQUENCE [LARGE SCALE GENOMIC DNA]</scope>
    <source>
        <strain evidence="1 2">DSM 103462</strain>
    </source>
</reference>
<name>A0A7W8LM68_9SPIR</name>